<dbReference type="EMBL" id="QKWP01000583">
    <property type="protein sequence ID" value="RIB17769.1"/>
    <property type="molecule type" value="Genomic_DNA"/>
</dbReference>
<accession>A0A397VA19</accession>
<dbReference type="AlphaFoldDB" id="A0A397VA19"/>
<reference evidence="1 2" key="1">
    <citation type="submission" date="2018-06" db="EMBL/GenBank/DDBJ databases">
        <title>Comparative genomics reveals the genomic features of Rhizophagus irregularis, R. cerebriforme, R. diaphanum and Gigaspora rosea, and their symbiotic lifestyle signature.</title>
        <authorList>
            <person name="Morin E."/>
            <person name="San Clemente H."/>
            <person name="Chen E.C.H."/>
            <person name="De La Providencia I."/>
            <person name="Hainaut M."/>
            <person name="Kuo A."/>
            <person name="Kohler A."/>
            <person name="Murat C."/>
            <person name="Tang N."/>
            <person name="Roy S."/>
            <person name="Loubradou J."/>
            <person name="Henrissat B."/>
            <person name="Grigoriev I.V."/>
            <person name="Corradi N."/>
            <person name="Roux C."/>
            <person name="Martin F.M."/>
        </authorList>
    </citation>
    <scope>NUCLEOTIDE SEQUENCE [LARGE SCALE GENOMIC DNA]</scope>
    <source>
        <strain evidence="1 2">DAOM 194757</strain>
    </source>
</reference>
<organism evidence="1 2">
    <name type="scientific">Gigaspora rosea</name>
    <dbReference type="NCBI Taxonomy" id="44941"/>
    <lineage>
        <taxon>Eukaryota</taxon>
        <taxon>Fungi</taxon>
        <taxon>Fungi incertae sedis</taxon>
        <taxon>Mucoromycota</taxon>
        <taxon>Glomeromycotina</taxon>
        <taxon>Glomeromycetes</taxon>
        <taxon>Diversisporales</taxon>
        <taxon>Gigasporaceae</taxon>
        <taxon>Gigaspora</taxon>
    </lineage>
</organism>
<name>A0A397VA19_9GLOM</name>
<dbReference type="Proteomes" id="UP000266673">
    <property type="component" value="Unassembled WGS sequence"/>
</dbReference>
<evidence type="ECO:0000313" key="1">
    <source>
        <dbReference type="EMBL" id="RIB17769.1"/>
    </source>
</evidence>
<proteinExistence type="predicted"/>
<dbReference type="OrthoDB" id="2437308at2759"/>
<comment type="caution">
    <text evidence="1">The sequence shown here is derived from an EMBL/GenBank/DDBJ whole genome shotgun (WGS) entry which is preliminary data.</text>
</comment>
<protein>
    <submittedName>
        <fullName evidence="1">Uncharacterized protein</fullName>
    </submittedName>
</protein>
<gene>
    <name evidence="1" type="ORF">C2G38_2037450</name>
</gene>
<keyword evidence="2" id="KW-1185">Reference proteome</keyword>
<sequence>MSGIDKAFYDRKIKKARTSVTEEKELNAIWRTCCSNKENEELFQTVVKDLGDIVNTMSRSGLQEDMMLNKDRKVEQTTLVKGKNNNNSEHVGEHVNVQSNEANGQVKSRQWSNLFSKLERGKATFSTYAPRKRIYTKNENALIFEVHSLENIFTTDIVEVMVTKVREDLIAVKPIFTKNKRLEVVYANEDKQQFYAAEGITILSKPYRGTSQ</sequence>
<evidence type="ECO:0000313" key="2">
    <source>
        <dbReference type="Proteomes" id="UP000266673"/>
    </source>
</evidence>